<dbReference type="Proteomes" id="UP000008783">
    <property type="component" value="Unassembled WGS sequence"/>
</dbReference>
<dbReference type="KEGG" id="pgr:PGTG_21022"/>
<evidence type="ECO:0000313" key="2">
    <source>
        <dbReference type="Proteomes" id="UP000008783"/>
    </source>
</evidence>
<organism evidence="1 2">
    <name type="scientific">Puccinia graminis f. sp. tritici (strain CRL 75-36-700-3 / race SCCL)</name>
    <name type="common">Black stem rust fungus</name>
    <dbReference type="NCBI Taxonomy" id="418459"/>
    <lineage>
        <taxon>Eukaryota</taxon>
        <taxon>Fungi</taxon>
        <taxon>Dikarya</taxon>
        <taxon>Basidiomycota</taxon>
        <taxon>Pucciniomycotina</taxon>
        <taxon>Pucciniomycetes</taxon>
        <taxon>Pucciniales</taxon>
        <taxon>Pucciniaceae</taxon>
        <taxon>Puccinia</taxon>
    </lineage>
</organism>
<proteinExistence type="predicted"/>
<evidence type="ECO:0000313" key="1">
    <source>
        <dbReference type="EMBL" id="EHS64672.1"/>
    </source>
</evidence>
<dbReference type="AlphaFoldDB" id="H6QQ60"/>
<sequence>MATLKVYHSDGWRCALAFWAYRKAQDRFASTKGRFSKRSEAVSPLSRIVEPKNEPALFDSNRFDLRPPQDIVPPNFGIKSSKNAAGLGFKFQ</sequence>
<dbReference type="EMBL" id="DS178269">
    <property type="protein sequence ID" value="EHS64672.1"/>
    <property type="molecule type" value="Genomic_DNA"/>
</dbReference>
<accession>H6QQ60</accession>
<dbReference type="HOGENOM" id="CLU_2414368_0_0_1"/>
<dbReference type="VEuPathDB" id="FungiDB:PGTG_21022"/>
<keyword evidence="2" id="KW-1185">Reference proteome</keyword>
<gene>
    <name evidence="1" type="ORF">PGTG_21022</name>
</gene>
<dbReference type="RefSeq" id="XP_003890378.1">
    <property type="nucleotide sequence ID" value="XM_003890329.1"/>
</dbReference>
<reference evidence="2" key="1">
    <citation type="journal article" date="2011" name="Proc. Natl. Acad. Sci. U.S.A.">
        <title>Obligate biotrophy features unraveled by the genomic analysis of rust fungi.</title>
        <authorList>
            <person name="Duplessis S."/>
            <person name="Cuomo C.A."/>
            <person name="Lin Y.-C."/>
            <person name="Aerts A."/>
            <person name="Tisserant E."/>
            <person name="Veneault-Fourrey C."/>
            <person name="Joly D.L."/>
            <person name="Hacquard S."/>
            <person name="Amselem J."/>
            <person name="Cantarel B.L."/>
            <person name="Chiu R."/>
            <person name="Coutinho P.M."/>
            <person name="Feau N."/>
            <person name="Field M."/>
            <person name="Frey P."/>
            <person name="Gelhaye E."/>
            <person name="Goldberg J."/>
            <person name="Grabherr M.G."/>
            <person name="Kodira C.D."/>
            <person name="Kohler A."/>
            <person name="Kuees U."/>
            <person name="Lindquist E.A."/>
            <person name="Lucas S.M."/>
            <person name="Mago R."/>
            <person name="Mauceli E."/>
            <person name="Morin E."/>
            <person name="Murat C."/>
            <person name="Pangilinan J.L."/>
            <person name="Park R."/>
            <person name="Pearson M."/>
            <person name="Quesneville H."/>
            <person name="Rouhier N."/>
            <person name="Sakthikumar S."/>
            <person name="Salamov A.A."/>
            <person name="Schmutz J."/>
            <person name="Selles B."/>
            <person name="Shapiro H."/>
            <person name="Tanguay P."/>
            <person name="Tuskan G.A."/>
            <person name="Henrissat B."/>
            <person name="Van de Peer Y."/>
            <person name="Rouze P."/>
            <person name="Ellis J.G."/>
            <person name="Dodds P.N."/>
            <person name="Schein J.E."/>
            <person name="Zhong S."/>
            <person name="Hamelin R.C."/>
            <person name="Grigoriev I.V."/>
            <person name="Szabo L.J."/>
            <person name="Martin F."/>
        </authorList>
    </citation>
    <scope>NUCLEOTIDE SEQUENCE [LARGE SCALE GENOMIC DNA]</scope>
    <source>
        <strain evidence="2">CRL 75-36-700-3 / race SCCL</strain>
    </source>
</reference>
<name>H6QQ60_PUCGT</name>
<dbReference type="GeneID" id="13542075"/>
<protein>
    <submittedName>
        <fullName evidence="1">Uncharacterized protein</fullName>
    </submittedName>
</protein>
<dbReference type="InParanoid" id="H6QQ60"/>